<evidence type="ECO:0000313" key="3">
    <source>
        <dbReference type="Proteomes" id="UP000295662"/>
    </source>
</evidence>
<sequence length="165" mass="18466">MPARNHFSPHSGTVFSDVTPQLAHRRLRPTARYRILPLTRQPSVSSPLSAPFQKQTVMPRLRQKRSILPGAQISLHADCTHGERPRHIPKDSPHGDNAGTHGERNPHCKSLIINKMNRIFPKWGKIENHPHSPFPPPCGLFSPSGITSFSESLTPLNSHDYSTRA</sequence>
<feature type="compositionally biased region" description="Polar residues" evidence="1">
    <location>
        <begin position="8"/>
        <end position="19"/>
    </location>
</feature>
<dbReference type="EMBL" id="SOCA01000003">
    <property type="protein sequence ID" value="TDU71070.1"/>
    <property type="molecule type" value="Genomic_DNA"/>
</dbReference>
<evidence type="ECO:0000256" key="1">
    <source>
        <dbReference type="SAM" id="MobiDB-lite"/>
    </source>
</evidence>
<gene>
    <name evidence="2" type="ORF">EI77_02188</name>
</gene>
<reference evidence="2 3" key="1">
    <citation type="submission" date="2019-03" db="EMBL/GenBank/DDBJ databases">
        <title>Genomic Encyclopedia of Archaeal and Bacterial Type Strains, Phase II (KMG-II): from individual species to whole genera.</title>
        <authorList>
            <person name="Goeker M."/>
        </authorList>
    </citation>
    <scope>NUCLEOTIDE SEQUENCE [LARGE SCALE GENOMIC DNA]</scope>
    <source>
        <strain evidence="2 3">ATCC 25309</strain>
    </source>
</reference>
<name>A0A4R7RYR4_9BACT</name>
<comment type="caution">
    <text evidence="2">The sequence shown here is derived from an EMBL/GenBank/DDBJ whole genome shotgun (WGS) entry which is preliminary data.</text>
</comment>
<dbReference type="Proteomes" id="UP000295662">
    <property type="component" value="Unassembled WGS sequence"/>
</dbReference>
<dbReference type="AlphaFoldDB" id="A0A4R7RYR4"/>
<evidence type="ECO:0000313" key="2">
    <source>
        <dbReference type="EMBL" id="TDU71070.1"/>
    </source>
</evidence>
<protein>
    <submittedName>
        <fullName evidence="2">Uncharacterized protein</fullName>
    </submittedName>
</protein>
<feature type="region of interest" description="Disordered" evidence="1">
    <location>
        <begin position="81"/>
        <end position="106"/>
    </location>
</feature>
<feature type="region of interest" description="Disordered" evidence="1">
    <location>
        <begin position="1"/>
        <end position="21"/>
    </location>
</feature>
<proteinExistence type="predicted"/>
<keyword evidence="3" id="KW-1185">Reference proteome</keyword>
<accession>A0A4R7RYR4</accession>
<feature type="compositionally biased region" description="Basic and acidic residues" evidence="1">
    <location>
        <begin position="81"/>
        <end position="94"/>
    </location>
</feature>
<organism evidence="2 3">
    <name type="scientific">Prosthecobacter fusiformis</name>
    <dbReference type="NCBI Taxonomy" id="48464"/>
    <lineage>
        <taxon>Bacteria</taxon>
        <taxon>Pseudomonadati</taxon>
        <taxon>Verrucomicrobiota</taxon>
        <taxon>Verrucomicrobiia</taxon>
        <taxon>Verrucomicrobiales</taxon>
        <taxon>Verrucomicrobiaceae</taxon>
        <taxon>Prosthecobacter</taxon>
    </lineage>
</organism>